<evidence type="ECO:0000256" key="1">
    <source>
        <dbReference type="SAM" id="SignalP"/>
    </source>
</evidence>
<feature type="chain" id="PRO_5030672436" evidence="1">
    <location>
        <begin position="18"/>
        <end position="522"/>
    </location>
</feature>
<name>A0A7S4ATW9_9STRA</name>
<organism evidence="2">
    <name type="scientific">Pseudo-nitzschia australis</name>
    <dbReference type="NCBI Taxonomy" id="44445"/>
    <lineage>
        <taxon>Eukaryota</taxon>
        <taxon>Sar</taxon>
        <taxon>Stramenopiles</taxon>
        <taxon>Ochrophyta</taxon>
        <taxon>Bacillariophyta</taxon>
        <taxon>Bacillariophyceae</taxon>
        <taxon>Bacillariophycidae</taxon>
        <taxon>Bacillariales</taxon>
        <taxon>Bacillariaceae</taxon>
        <taxon>Pseudo-nitzschia</taxon>
    </lineage>
</organism>
<proteinExistence type="predicted"/>
<feature type="signal peptide" evidence="1">
    <location>
        <begin position="1"/>
        <end position="17"/>
    </location>
</feature>
<reference evidence="2" key="1">
    <citation type="submission" date="2021-01" db="EMBL/GenBank/DDBJ databases">
        <authorList>
            <person name="Corre E."/>
            <person name="Pelletier E."/>
            <person name="Niang G."/>
            <person name="Scheremetjew M."/>
            <person name="Finn R."/>
            <person name="Kale V."/>
            <person name="Holt S."/>
            <person name="Cochrane G."/>
            <person name="Meng A."/>
            <person name="Brown T."/>
            <person name="Cohen L."/>
        </authorList>
    </citation>
    <scope>NUCLEOTIDE SEQUENCE</scope>
    <source>
        <strain evidence="2">10249 10 AB</strain>
    </source>
</reference>
<evidence type="ECO:0000313" key="2">
    <source>
        <dbReference type="EMBL" id="CAE0725983.1"/>
    </source>
</evidence>
<gene>
    <name evidence="2" type="ORF">PAUS00366_LOCUS18740</name>
</gene>
<sequence length="522" mass="57255">MKFSIAVLSFAIASVQGSSLRPVADSNSNSNSKNNGNVLDSEVILKGTVGEPTAEDMEFIGKALVASYNNVHWEVGHYMTGSHAVDFKGPDSFLCRHCPDDDSMGGAASSSTSVFEVKTPVGFLCRHCPDDDAMGADSLLMTAVTKDCAGLCKKDAAAELEVNFCNKIRSAQGSEYLGSAKSCAIRFDVDDETKKTNNKQRVSSATNKVATIDSTIILKGAGAGDPTKEEQAILAKAFVSAYNDVHWGANHYLTDAEIPFTAATGSPDGFLCRHCPDDDSMGGQETTAMQTNTLVLDIVSPVEAFLCRHCPDDDAMGGTSQFNLLESLGSSAFDKKAVEVAFCNKIQNSVSNKLAATKSCSIAVESVIAVASSAKTHICQRFTPRLFFLFDSLAYRTVRYEFIVDLPFRFVSFRSIAVLKNSYRTNPNSILRTYRTVQIDTSEQIRSYHIVYLFVYVCIRPISLPTTRIRTRSTGQSLPFFRHRQDCADFLRLFSRSEQCTRKGYLPFRVRQHNHCLENGAK</sequence>
<protein>
    <submittedName>
        <fullName evidence="2">Uncharacterized protein</fullName>
    </submittedName>
</protein>
<dbReference type="AlphaFoldDB" id="A0A7S4ATW9"/>
<keyword evidence="1" id="KW-0732">Signal</keyword>
<accession>A0A7S4ATW9</accession>
<dbReference type="EMBL" id="HBIX01027720">
    <property type="protein sequence ID" value="CAE0725983.1"/>
    <property type="molecule type" value="Transcribed_RNA"/>
</dbReference>